<name>A0A0L0FWB1_9EUKA</name>
<gene>
    <name evidence="2" type="ORF">SARC_07402</name>
</gene>
<dbReference type="OrthoDB" id="6285510at2759"/>
<dbReference type="EMBL" id="KQ242179">
    <property type="protein sequence ID" value="KNC80238.1"/>
    <property type="molecule type" value="Genomic_DNA"/>
</dbReference>
<feature type="domain" description="Helicase ATP-binding" evidence="1">
    <location>
        <begin position="1"/>
        <end position="131"/>
    </location>
</feature>
<protein>
    <recommendedName>
        <fullName evidence="1">Helicase ATP-binding domain-containing protein</fullName>
    </recommendedName>
</protein>
<dbReference type="GO" id="GO:0017025">
    <property type="term" value="F:TBP-class protein binding"/>
    <property type="evidence" value="ECO:0007669"/>
    <property type="project" value="InterPro"/>
</dbReference>
<dbReference type="Gene3D" id="3.40.50.10810">
    <property type="entry name" value="Tandem AAA-ATPase domain"/>
    <property type="match status" value="1"/>
</dbReference>
<dbReference type="InterPro" id="IPR027417">
    <property type="entry name" value="P-loop_NTPase"/>
</dbReference>
<dbReference type="PANTHER" id="PTHR36498">
    <property type="entry name" value="TATA-BINDING PROTEIN-ASSOCIATED FACTOR 172"/>
    <property type="match status" value="1"/>
</dbReference>
<organism evidence="2 3">
    <name type="scientific">Sphaeroforma arctica JP610</name>
    <dbReference type="NCBI Taxonomy" id="667725"/>
    <lineage>
        <taxon>Eukaryota</taxon>
        <taxon>Ichthyosporea</taxon>
        <taxon>Ichthyophonida</taxon>
        <taxon>Sphaeroforma</taxon>
    </lineage>
</organism>
<dbReference type="Pfam" id="PF00176">
    <property type="entry name" value="SNF2-rel_dom"/>
    <property type="match status" value="1"/>
</dbReference>
<dbReference type="AlphaFoldDB" id="A0A0L0FWB1"/>
<dbReference type="eggNOG" id="KOG0392">
    <property type="taxonomic scope" value="Eukaryota"/>
</dbReference>
<dbReference type="InterPro" id="IPR044972">
    <property type="entry name" value="Mot1"/>
</dbReference>
<dbReference type="RefSeq" id="XP_014154140.1">
    <property type="nucleotide sequence ID" value="XM_014298665.1"/>
</dbReference>
<evidence type="ECO:0000259" key="1">
    <source>
        <dbReference type="PROSITE" id="PS51192"/>
    </source>
</evidence>
<dbReference type="STRING" id="667725.A0A0L0FWB1"/>
<proteinExistence type="predicted"/>
<reference evidence="2 3" key="1">
    <citation type="submission" date="2011-02" db="EMBL/GenBank/DDBJ databases">
        <title>The Genome Sequence of Sphaeroforma arctica JP610.</title>
        <authorList>
            <consortium name="The Broad Institute Genome Sequencing Platform"/>
            <person name="Russ C."/>
            <person name="Cuomo C."/>
            <person name="Young S.K."/>
            <person name="Zeng Q."/>
            <person name="Gargeya S."/>
            <person name="Alvarado L."/>
            <person name="Berlin A."/>
            <person name="Chapman S.B."/>
            <person name="Chen Z."/>
            <person name="Freedman E."/>
            <person name="Gellesch M."/>
            <person name="Goldberg J."/>
            <person name="Griggs A."/>
            <person name="Gujja S."/>
            <person name="Heilman E."/>
            <person name="Heiman D."/>
            <person name="Howarth C."/>
            <person name="Mehta T."/>
            <person name="Neiman D."/>
            <person name="Pearson M."/>
            <person name="Roberts A."/>
            <person name="Saif S."/>
            <person name="Shea T."/>
            <person name="Shenoy N."/>
            <person name="Sisk P."/>
            <person name="Stolte C."/>
            <person name="Sykes S."/>
            <person name="White J."/>
            <person name="Yandava C."/>
            <person name="Burger G."/>
            <person name="Gray M.W."/>
            <person name="Holland P.W.H."/>
            <person name="King N."/>
            <person name="Lang F.B.F."/>
            <person name="Roger A.J."/>
            <person name="Ruiz-Trillo I."/>
            <person name="Haas B."/>
            <person name="Nusbaum C."/>
            <person name="Birren B."/>
        </authorList>
    </citation>
    <scope>NUCLEOTIDE SEQUENCE [LARGE SCALE GENOMIC DNA]</scope>
    <source>
        <strain evidence="2 3">JP610</strain>
    </source>
</reference>
<evidence type="ECO:0000313" key="2">
    <source>
        <dbReference type="EMBL" id="KNC80238.1"/>
    </source>
</evidence>
<evidence type="ECO:0000313" key="3">
    <source>
        <dbReference type="Proteomes" id="UP000054560"/>
    </source>
</evidence>
<sequence>MGLGKTLQSICLMVYDNEQQRKIHEENRDEPVLPHLVICPSTLVAHWYFEIEKFTSALKPLMYHGPPADRRNLQRTYTAHDVIIVSYDVVRNDLDFFSKIHFSYCILDEGHIIKNVKAKVRIPSGAFCLGCLHCALCG</sequence>
<dbReference type="PROSITE" id="PS51192">
    <property type="entry name" value="HELICASE_ATP_BIND_1"/>
    <property type="match status" value="1"/>
</dbReference>
<dbReference type="Proteomes" id="UP000054560">
    <property type="component" value="Unassembled WGS sequence"/>
</dbReference>
<accession>A0A0L0FWB1</accession>
<dbReference type="SUPFAM" id="SSF52540">
    <property type="entry name" value="P-loop containing nucleoside triphosphate hydrolases"/>
    <property type="match status" value="1"/>
</dbReference>
<dbReference type="GO" id="GO:0005524">
    <property type="term" value="F:ATP binding"/>
    <property type="evidence" value="ECO:0007669"/>
    <property type="project" value="InterPro"/>
</dbReference>
<keyword evidence="3" id="KW-1185">Reference proteome</keyword>
<dbReference type="PANTHER" id="PTHR36498:SF1">
    <property type="entry name" value="TATA-BINDING PROTEIN-ASSOCIATED FACTOR 172"/>
    <property type="match status" value="1"/>
</dbReference>
<dbReference type="GO" id="GO:0016887">
    <property type="term" value="F:ATP hydrolysis activity"/>
    <property type="evidence" value="ECO:0007669"/>
    <property type="project" value="InterPro"/>
</dbReference>
<dbReference type="GeneID" id="25907906"/>
<dbReference type="InterPro" id="IPR014001">
    <property type="entry name" value="Helicase_ATP-bd"/>
</dbReference>
<dbReference type="InterPro" id="IPR000330">
    <property type="entry name" value="SNF2_N"/>
</dbReference>
<dbReference type="InterPro" id="IPR038718">
    <property type="entry name" value="SNF2-like_sf"/>
</dbReference>
<dbReference type="GO" id="GO:0003677">
    <property type="term" value="F:DNA binding"/>
    <property type="evidence" value="ECO:0007669"/>
    <property type="project" value="InterPro"/>
</dbReference>